<evidence type="ECO:0000256" key="1">
    <source>
        <dbReference type="ARBA" id="ARBA00023125"/>
    </source>
</evidence>
<keyword evidence="1" id="KW-0238">DNA-binding</keyword>
<dbReference type="RefSeq" id="WP_169142548.1">
    <property type="nucleotide sequence ID" value="NZ_WTVS01000060.1"/>
</dbReference>
<dbReference type="Pfam" id="PF00072">
    <property type="entry name" value="Response_reg"/>
    <property type="match status" value="1"/>
</dbReference>
<protein>
    <submittedName>
        <fullName evidence="4">Response regulator</fullName>
    </submittedName>
</protein>
<organism evidence="4 5">
    <name type="scientific">Aromatoleum toluolicum</name>
    <dbReference type="NCBI Taxonomy" id="90060"/>
    <lineage>
        <taxon>Bacteria</taxon>
        <taxon>Pseudomonadati</taxon>
        <taxon>Pseudomonadota</taxon>
        <taxon>Betaproteobacteria</taxon>
        <taxon>Rhodocyclales</taxon>
        <taxon>Rhodocyclaceae</taxon>
        <taxon>Aromatoleum</taxon>
    </lineage>
</organism>
<evidence type="ECO:0000259" key="3">
    <source>
        <dbReference type="PROSITE" id="PS50110"/>
    </source>
</evidence>
<comment type="caution">
    <text evidence="4">The sequence shown here is derived from an EMBL/GenBank/DDBJ whole genome shotgun (WGS) entry which is preliminary data.</text>
</comment>
<dbReference type="CDD" id="cd17535">
    <property type="entry name" value="REC_NarL-like"/>
    <property type="match status" value="1"/>
</dbReference>
<feature type="modified residue" description="4-aspartylphosphate" evidence="2">
    <location>
        <position position="63"/>
    </location>
</feature>
<dbReference type="PROSITE" id="PS50110">
    <property type="entry name" value="RESPONSE_REGULATORY"/>
    <property type="match status" value="1"/>
</dbReference>
<keyword evidence="2" id="KW-0597">Phosphoprotein</keyword>
<proteinExistence type="predicted"/>
<gene>
    <name evidence="4" type="ORF">GPA27_21795</name>
</gene>
<feature type="domain" description="Response regulatory" evidence="3">
    <location>
        <begin position="11"/>
        <end position="127"/>
    </location>
</feature>
<dbReference type="PANTHER" id="PTHR43214">
    <property type="entry name" value="TWO-COMPONENT RESPONSE REGULATOR"/>
    <property type="match status" value="1"/>
</dbReference>
<evidence type="ECO:0000256" key="2">
    <source>
        <dbReference type="PROSITE-ProRule" id="PRU00169"/>
    </source>
</evidence>
<evidence type="ECO:0000313" key="4">
    <source>
        <dbReference type="EMBL" id="NMG00014.1"/>
    </source>
</evidence>
<dbReference type="InterPro" id="IPR011006">
    <property type="entry name" value="CheY-like_superfamily"/>
</dbReference>
<dbReference type="InterPro" id="IPR039420">
    <property type="entry name" value="WalR-like"/>
</dbReference>
<keyword evidence="5" id="KW-1185">Reference proteome</keyword>
<dbReference type="InterPro" id="IPR001789">
    <property type="entry name" value="Sig_transdc_resp-reg_receiver"/>
</dbReference>
<name>A0ABX1NLN7_9RHOO</name>
<dbReference type="InterPro" id="IPR058245">
    <property type="entry name" value="NreC/VraR/RcsB-like_REC"/>
</dbReference>
<dbReference type="EMBL" id="WTVS01000060">
    <property type="protein sequence ID" value="NMG00014.1"/>
    <property type="molecule type" value="Genomic_DNA"/>
</dbReference>
<dbReference type="SUPFAM" id="SSF52172">
    <property type="entry name" value="CheY-like"/>
    <property type="match status" value="1"/>
</dbReference>
<sequence length="128" mass="13248">MPCLTLARPIEVLLVDDQRAILAGVTALIESEGPHLRVAGQAGSGSEALRLARTTQPHVIVLDIDLGGEDGLDLLPMFRGCCDSAVVVFSCLDDPGVRCRAIGLGAVRFVPKTASGDELIAAIVTAAS</sequence>
<dbReference type="Proteomes" id="UP000634522">
    <property type="component" value="Unassembled WGS sequence"/>
</dbReference>
<evidence type="ECO:0000313" key="5">
    <source>
        <dbReference type="Proteomes" id="UP000634522"/>
    </source>
</evidence>
<dbReference type="Gene3D" id="3.40.50.2300">
    <property type="match status" value="1"/>
</dbReference>
<accession>A0ABX1NLN7</accession>
<dbReference type="SMART" id="SM00448">
    <property type="entry name" value="REC"/>
    <property type="match status" value="1"/>
</dbReference>
<reference evidence="4 5" key="1">
    <citation type="submission" date="2019-12" db="EMBL/GenBank/DDBJ databases">
        <title>Comparative genomics gives insights into the taxonomy of the Azoarcus-Aromatoleum group and reveals separate origins of nif in the plant-associated Azoarcus and non-plant-associated Aromatoleum sub-groups.</title>
        <authorList>
            <person name="Lafos M."/>
            <person name="Maluk M."/>
            <person name="Batista M."/>
            <person name="Junghare M."/>
            <person name="Carmona M."/>
            <person name="Faoro H."/>
            <person name="Cruz L.M."/>
            <person name="Battistoni F."/>
            <person name="De Souza E."/>
            <person name="Pedrosa F."/>
            <person name="Chen W.-M."/>
            <person name="Poole P.S."/>
            <person name="Dixon R.A."/>
            <person name="James E.K."/>
        </authorList>
    </citation>
    <scope>NUCLEOTIDE SEQUENCE [LARGE SCALE GENOMIC DNA]</scope>
    <source>
        <strain evidence="4 5">T</strain>
    </source>
</reference>